<comment type="caution">
    <text evidence="9">The sequence shown here is derived from an EMBL/GenBank/DDBJ whole genome shotgun (WGS) entry which is preliminary data.</text>
</comment>
<feature type="transmembrane region" description="Helical" evidence="7">
    <location>
        <begin position="146"/>
        <end position="165"/>
    </location>
</feature>
<feature type="transmembrane region" description="Helical" evidence="7">
    <location>
        <begin position="101"/>
        <end position="125"/>
    </location>
</feature>
<keyword evidence="6 7" id="KW-0472">Membrane</keyword>
<dbReference type="PANTHER" id="PTHR23513:SF6">
    <property type="entry name" value="MAJOR FACILITATOR SUPERFAMILY ASSOCIATED DOMAIN-CONTAINING PROTEIN"/>
    <property type="match status" value="1"/>
</dbReference>
<evidence type="ECO:0000259" key="8">
    <source>
        <dbReference type="PROSITE" id="PS50850"/>
    </source>
</evidence>
<keyword evidence="5 7" id="KW-1133">Transmembrane helix</keyword>
<feature type="transmembrane region" description="Helical" evidence="7">
    <location>
        <begin position="285"/>
        <end position="304"/>
    </location>
</feature>
<feature type="transmembrane region" description="Helical" evidence="7">
    <location>
        <begin position="374"/>
        <end position="393"/>
    </location>
</feature>
<organism evidence="9 10">
    <name type="scientific">Bacillus solimangrovi</name>
    <dbReference type="NCBI Taxonomy" id="1305675"/>
    <lineage>
        <taxon>Bacteria</taxon>
        <taxon>Bacillati</taxon>
        <taxon>Bacillota</taxon>
        <taxon>Bacilli</taxon>
        <taxon>Bacillales</taxon>
        <taxon>Bacillaceae</taxon>
        <taxon>Bacillus</taxon>
    </lineage>
</organism>
<feature type="transmembrane region" description="Helical" evidence="7">
    <location>
        <begin position="351"/>
        <end position="368"/>
    </location>
</feature>
<evidence type="ECO:0000256" key="2">
    <source>
        <dbReference type="ARBA" id="ARBA00022448"/>
    </source>
</evidence>
<dbReference type="PROSITE" id="PS50850">
    <property type="entry name" value="MFS"/>
    <property type="match status" value="1"/>
</dbReference>
<feature type="transmembrane region" description="Helical" evidence="7">
    <location>
        <begin position="224"/>
        <end position="247"/>
    </location>
</feature>
<feature type="transmembrane region" description="Helical" evidence="7">
    <location>
        <begin position="259"/>
        <end position="278"/>
    </location>
</feature>
<evidence type="ECO:0000256" key="1">
    <source>
        <dbReference type="ARBA" id="ARBA00004651"/>
    </source>
</evidence>
<dbReference type="EMBL" id="MJEH01000002">
    <property type="protein sequence ID" value="OEH94441.1"/>
    <property type="molecule type" value="Genomic_DNA"/>
</dbReference>
<evidence type="ECO:0000256" key="4">
    <source>
        <dbReference type="ARBA" id="ARBA00022692"/>
    </source>
</evidence>
<dbReference type="InterPro" id="IPR020846">
    <property type="entry name" value="MFS_dom"/>
</dbReference>
<comment type="subcellular location">
    <subcellularLocation>
        <location evidence="1">Cell membrane</location>
        <topology evidence="1">Multi-pass membrane protein</topology>
    </subcellularLocation>
</comment>
<evidence type="ECO:0000256" key="7">
    <source>
        <dbReference type="SAM" id="Phobius"/>
    </source>
</evidence>
<dbReference type="RefSeq" id="WP_069715588.1">
    <property type="nucleotide sequence ID" value="NZ_MJEH01000002.1"/>
</dbReference>
<dbReference type="OrthoDB" id="2276409at2"/>
<keyword evidence="3" id="KW-1003">Cell membrane</keyword>
<feature type="transmembrane region" description="Helical" evidence="7">
    <location>
        <begin position="310"/>
        <end position="330"/>
    </location>
</feature>
<feature type="transmembrane region" description="Helical" evidence="7">
    <location>
        <begin position="12"/>
        <end position="35"/>
    </location>
</feature>
<name>A0A1E5LK46_9BACI</name>
<feature type="domain" description="Major facilitator superfamily (MFS) profile" evidence="8">
    <location>
        <begin position="8"/>
        <end position="399"/>
    </location>
</feature>
<feature type="transmembrane region" description="Helical" evidence="7">
    <location>
        <begin position="171"/>
        <end position="189"/>
    </location>
</feature>
<protein>
    <submittedName>
        <fullName evidence="9">Macrolide transporter</fullName>
    </submittedName>
</protein>
<dbReference type="Pfam" id="PF07690">
    <property type="entry name" value="MFS_1"/>
    <property type="match status" value="1"/>
</dbReference>
<evidence type="ECO:0000313" key="10">
    <source>
        <dbReference type="Proteomes" id="UP000095209"/>
    </source>
</evidence>
<dbReference type="Gene3D" id="1.20.1250.20">
    <property type="entry name" value="MFS general substrate transporter like domains"/>
    <property type="match status" value="1"/>
</dbReference>
<dbReference type="GO" id="GO:0022857">
    <property type="term" value="F:transmembrane transporter activity"/>
    <property type="evidence" value="ECO:0007669"/>
    <property type="project" value="InterPro"/>
</dbReference>
<dbReference type="SUPFAM" id="SSF103473">
    <property type="entry name" value="MFS general substrate transporter"/>
    <property type="match status" value="1"/>
</dbReference>
<dbReference type="InterPro" id="IPR036259">
    <property type="entry name" value="MFS_trans_sf"/>
</dbReference>
<dbReference type="GO" id="GO:0005886">
    <property type="term" value="C:plasma membrane"/>
    <property type="evidence" value="ECO:0007669"/>
    <property type="project" value="UniProtKB-SubCell"/>
</dbReference>
<dbReference type="InterPro" id="IPR011701">
    <property type="entry name" value="MFS"/>
</dbReference>
<sequence>MMKKIFSPYYTFLYSLLISRIGDALYTFAIPWISFELTQSALIMGSLYAVSVLPIVLFGPIVGVLVDRWDRKNLMLFSDILRAILISLIPIFHYVDILQVWHLYVISFCLTVLSLLFDVTVVTSIPNIINDSKNGKLTKANASFQLVNQLADIMGPILAGILIAMIGGFNILWLDVLSFVLTFFAILKLPKLGENIEKNNIRNILKDMKEGFNWLVKDRLNLSFSLQAMVGNFGYSAMYAVLMYYLLSSLHLDAKQISLNYALLGVGGLLGSFIVVPLEHVLRRGLIIPILLLMGTLGFTFAILSDFWLAPGIAIGIVMTCNVAWNTLVMTIRQESVPKLMLGRVLSFSRVFTRLAMPLGAMVGVFVADHYYAGGVFIVAAIAKGIEVIISLISPIRKL</sequence>
<dbReference type="PANTHER" id="PTHR23513">
    <property type="entry name" value="INTEGRAL MEMBRANE EFFLUX PROTEIN-RELATED"/>
    <property type="match status" value="1"/>
</dbReference>
<feature type="transmembrane region" description="Helical" evidence="7">
    <location>
        <begin position="73"/>
        <end position="95"/>
    </location>
</feature>
<gene>
    <name evidence="9" type="ORF">BFG57_08245</name>
</gene>
<dbReference type="CDD" id="cd06173">
    <property type="entry name" value="MFS_MefA_like"/>
    <property type="match status" value="1"/>
</dbReference>
<dbReference type="STRING" id="1305675.BFG57_08245"/>
<evidence type="ECO:0000256" key="5">
    <source>
        <dbReference type="ARBA" id="ARBA00022989"/>
    </source>
</evidence>
<evidence type="ECO:0000313" key="9">
    <source>
        <dbReference type="EMBL" id="OEH94441.1"/>
    </source>
</evidence>
<keyword evidence="2" id="KW-0813">Transport</keyword>
<dbReference type="Proteomes" id="UP000095209">
    <property type="component" value="Unassembled WGS sequence"/>
</dbReference>
<accession>A0A1E5LK46</accession>
<proteinExistence type="predicted"/>
<reference evidence="9 10" key="1">
    <citation type="submission" date="2016-08" db="EMBL/GenBank/DDBJ databases">
        <title>Genome of Bacillus solimangrovi GH2-4.</title>
        <authorList>
            <person name="Lim S."/>
            <person name="Kim B.-C."/>
        </authorList>
    </citation>
    <scope>NUCLEOTIDE SEQUENCE [LARGE SCALE GENOMIC DNA]</scope>
    <source>
        <strain evidence="9 10">GH2-4</strain>
    </source>
</reference>
<evidence type="ECO:0000256" key="3">
    <source>
        <dbReference type="ARBA" id="ARBA00022475"/>
    </source>
</evidence>
<keyword evidence="10" id="KW-1185">Reference proteome</keyword>
<dbReference type="AlphaFoldDB" id="A0A1E5LK46"/>
<feature type="transmembrane region" description="Helical" evidence="7">
    <location>
        <begin position="41"/>
        <end position="66"/>
    </location>
</feature>
<keyword evidence="4 7" id="KW-0812">Transmembrane</keyword>
<evidence type="ECO:0000256" key="6">
    <source>
        <dbReference type="ARBA" id="ARBA00023136"/>
    </source>
</evidence>